<dbReference type="STRING" id="452084.AR438_15220"/>
<dbReference type="OrthoDB" id="1272958at2"/>
<organism evidence="1 2">
    <name type="scientific">Chryseobacterium aquaticum</name>
    <dbReference type="NCBI Taxonomy" id="452084"/>
    <lineage>
        <taxon>Bacteria</taxon>
        <taxon>Pseudomonadati</taxon>
        <taxon>Bacteroidota</taxon>
        <taxon>Flavobacteriia</taxon>
        <taxon>Flavobacteriales</taxon>
        <taxon>Weeksellaceae</taxon>
        <taxon>Chryseobacterium group</taxon>
        <taxon>Chryseobacterium</taxon>
    </lineage>
</organism>
<proteinExistence type="predicted"/>
<dbReference type="RefSeq" id="WP_056016850.1">
    <property type="nucleotide sequence ID" value="NZ_LLYZ01000020.1"/>
</dbReference>
<evidence type="ECO:0000313" key="2">
    <source>
        <dbReference type="Proteomes" id="UP000051682"/>
    </source>
</evidence>
<sequence>MKNLIVILFALMITVSCNSQKKIYSDFDMSYSKSGGFAPIYENLLVKGNQAHYSFEGQGKKNKTTFKLTDEEIKNLNQILTKNNFRHIAEDRKKIYDGIAVTISVKNGENSGSKTDASMIMPKHQSNWENIVNAFQEIINKNVKNTP</sequence>
<protein>
    <submittedName>
        <fullName evidence="1">Uncharacterized protein</fullName>
    </submittedName>
</protein>
<dbReference type="AlphaFoldDB" id="A0A0Q3K3Z4"/>
<keyword evidence="2" id="KW-1185">Reference proteome</keyword>
<dbReference type="PROSITE" id="PS51257">
    <property type="entry name" value="PROKAR_LIPOPROTEIN"/>
    <property type="match status" value="1"/>
</dbReference>
<evidence type="ECO:0000313" key="1">
    <source>
        <dbReference type="EMBL" id="KQK24539.1"/>
    </source>
</evidence>
<dbReference type="Proteomes" id="UP000051682">
    <property type="component" value="Unassembled WGS sequence"/>
</dbReference>
<name>A0A0Q3K3Z4_9FLAO</name>
<accession>A0A0Q3K3Z4</accession>
<reference evidence="1 2" key="1">
    <citation type="submission" date="2015-10" db="EMBL/GenBank/DDBJ databases">
        <title>Chryseobacterium aquaticum genome.</title>
        <authorList>
            <person name="Newman J.D."/>
            <person name="Ferguson M.B."/>
            <person name="Miller J.R."/>
        </authorList>
    </citation>
    <scope>NUCLEOTIDE SEQUENCE [LARGE SCALE GENOMIC DNA]</scope>
    <source>
        <strain evidence="1 2">KCTC 12483</strain>
    </source>
</reference>
<gene>
    <name evidence="1" type="ORF">AR438_15220</name>
</gene>
<dbReference type="EMBL" id="LLYZ01000020">
    <property type="protein sequence ID" value="KQK24539.1"/>
    <property type="molecule type" value="Genomic_DNA"/>
</dbReference>
<comment type="caution">
    <text evidence="1">The sequence shown here is derived from an EMBL/GenBank/DDBJ whole genome shotgun (WGS) entry which is preliminary data.</text>
</comment>